<evidence type="ECO:0000256" key="3">
    <source>
        <dbReference type="ARBA" id="ARBA00022722"/>
    </source>
</evidence>
<dbReference type="InterPro" id="IPR052160">
    <property type="entry name" value="Gypsy_RT_Integrase-like"/>
</dbReference>
<evidence type="ECO:0000313" key="9">
    <source>
        <dbReference type="Proteomes" id="UP001358586"/>
    </source>
</evidence>
<feature type="domain" description="Integrase catalytic" evidence="7">
    <location>
        <begin position="144"/>
        <end position="261"/>
    </location>
</feature>
<dbReference type="InterPro" id="IPR036397">
    <property type="entry name" value="RNaseH_sf"/>
</dbReference>
<evidence type="ECO:0000256" key="2">
    <source>
        <dbReference type="ARBA" id="ARBA00022695"/>
    </source>
</evidence>
<name>A0ABR0R154_GOSAR</name>
<dbReference type="Gene3D" id="3.30.420.10">
    <property type="entry name" value="Ribonuclease H-like superfamily/Ribonuclease H"/>
    <property type="match status" value="1"/>
</dbReference>
<reference evidence="8 9" key="1">
    <citation type="submission" date="2023-03" db="EMBL/GenBank/DDBJ databases">
        <title>WGS of Gossypium arboreum.</title>
        <authorList>
            <person name="Yu D."/>
        </authorList>
    </citation>
    <scope>NUCLEOTIDE SEQUENCE [LARGE SCALE GENOMIC DNA]</scope>
    <source>
        <tissue evidence="8">Leaf</tissue>
    </source>
</reference>
<dbReference type="SUPFAM" id="SSF53098">
    <property type="entry name" value="Ribonuclease H-like"/>
    <property type="match status" value="1"/>
</dbReference>
<organism evidence="8 9">
    <name type="scientific">Gossypium arboreum</name>
    <name type="common">Tree cotton</name>
    <name type="synonym">Gossypium nanking</name>
    <dbReference type="NCBI Taxonomy" id="29729"/>
    <lineage>
        <taxon>Eukaryota</taxon>
        <taxon>Viridiplantae</taxon>
        <taxon>Streptophyta</taxon>
        <taxon>Embryophyta</taxon>
        <taxon>Tracheophyta</taxon>
        <taxon>Spermatophyta</taxon>
        <taxon>Magnoliopsida</taxon>
        <taxon>eudicotyledons</taxon>
        <taxon>Gunneridae</taxon>
        <taxon>Pentapetalae</taxon>
        <taxon>rosids</taxon>
        <taxon>malvids</taxon>
        <taxon>Malvales</taxon>
        <taxon>Malvaceae</taxon>
        <taxon>Malvoideae</taxon>
        <taxon>Gossypium</taxon>
    </lineage>
</organism>
<evidence type="ECO:0000256" key="4">
    <source>
        <dbReference type="ARBA" id="ARBA00022759"/>
    </source>
</evidence>
<keyword evidence="6" id="KW-0695">RNA-directed DNA polymerase</keyword>
<keyword evidence="2" id="KW-0548">Nucleotidyltransferase</keyword>
<dbReference type="Pfam" id="PF17921">
    <property type="entry name" value="Integrase_H2C2"/>
    <property type="match status" value="1"/>
</dbReference>
<keyword evidence="1" id="KW-0808">Transferase</keyword>
<evidence type="ECO:0000256" key="5">
    <source>
        <dbReference type="ARBA" id="ARBA00022801"/>
    </source>
</evidence>
<keyword evidence="5" id="KW-0378">Hydrolase</keyword>
<comment type="caution">
    <text evidence="8">The sequence shown here is derived from an EMBL/GenBank/DDBJ whole genome shotgun (WGS) entry which is preliminary data.</text>
</comment>
<proteinExistence type="predicted"/>
<dbReference type="PROSITE" id="PS50994">
    <property type="entry name" value="INTEGRASE"/>
    <property type="match status" value="1"/>
</dbReference>
<evidence type="ECO:0000256" key="1">
    <source>
        <dbReference type="ARBA" id="ARBA00022679"/>
    </source>
</evidence>
<dbReference type="Pfam" id="PF17917">
    <property type="entry name" value="RT_RNaseH"/>
    <property type="match status" value="1"/>
</dbReference>
<sequence>MLAVVFAFDKFRPYLILSRVVVYTDHSALHYHIVNFLAANIIPKGLTHQQKKRFFTDVKNYFWEDPFLFRICADQVIRRCVRRSEALNILEHCHSGPIGGHYSGNRTAHKILEAGFYWPTLLKDANRYVATCNKCQRIGNISKHDEMPQTYMFSCEIFDIWGIDFMGPFPSSFGNKYILVAVDYTSKWVEAQALPTNNARVVIRFLNKLFSQFGTPRAIINDKGTHFCNAQFDKTLKKYEVHHRTATPYHPQTSGQVEVAN</sequence>
<protein>
    <recommendedName>
        <fullName evidence="7">Integrase catalytic domain-containing protein</fullName>
    </recommendedName>
</protein>
<dbReference type="EMBL" id="JARKNE010000001">
    <property type="protein sequence ID" value="KAK5844852.1"/>
    <property type="molecule type" value="Genomic_DNA"/>
</dbReference>
<dbReference type="Pfam" id="PF00665">
    <property type="entry name" value="rve"/>
    <property type="match status" value="1"/>
</dbReference>
<dbReference type="InterPro" id="IPR041373">
    <property type="entry name" value="RT_RNaseH"/>
</dbReference>
<accession>A0ABR0R154</accession>
<evidence type="ECO:0000259" key="7">
    <source>
        <dbReference type="PROSITE" id="PS50994"/>
    </source>
</evidence>
<keyword evidence="9" id="KW-1185">Reference proteome</keyword>
<dbReference type="Proteomes" id="UP001358586">
    <property type="component" value="Chromosome 1"/>
</dbReference>
<dbReference type="InterPro" id="IPR001584">
    <property type="entry name" value="Integrase_cat-core"/>
</dbReference>
<dbReference type="InterPro" id="IPR041588">
    <property type="entry name" value="Integrase_H2C2"/>
</dbReference>
<keyword evidence="4" id="KW-0255">Endonuclease</keyword>
<keyword evidence="3" id="KW-0540">Nuclease</keyword>
<evidence type="ECO:0000256" key="6">
    <source>
        <dbReference type="ARBA" id="ARBA00022918"/>
    </source>
</evidence>
<evidence type="ECO:0000313" key="8">
    <source>
        <dbReference type="EMBL" id="KAK5844852.1"/>
    </source>
</evidence>
<gene>
    <name evidence="8" type="ORF">PVK06_000993</name>
</gene>
<dbReference type="PANTHER" id="PTHR47266">
    <property type="entry name" value="ENDONUCLEASE-RELATED"/>
    <property type="match status" value="1"/>
</dbReference>
<dbReference type="InterPro" id="IPR012337">
    <property type="entry name" value="RNaseH-like_sf"/>
</dbReference>
<dbReference type="Gene3D" id="1.10.340.70">
    <property type="match status" value="1"/>
</dbReference>